<dbReference type="InterPro" id="IPR002293">
    <property type="entry name" value="AA/rel_permease1"/>
</dbReference>
<evidence type="ECO:0000256" key="5">
    <source>
        <dbReference type="ARBA" id="ARBA00022970"/>
    </source>
</evidence>
<keyword evidence="5" id="KW-0029">Amino-acid transport</keyword>
<feature type="transmembrane region" description="Helical" evidence="8">
    <location>
        <begin position="270"/>
        <end position="291"/>
    </location>
</feature>
<evidence type="ECO:0000259" key="9">
    <source>
        <dbReference type="Pfam" id="PF13906"/>
    </source>
</evidence>
<dbReference type="STRING" id="4537.A0A0E0MPI8"/>
<evidence type="ECO:0000313" key="10">
    <source>
        <dbReference type="EnsemblPlants" id="OPUNC12G16860.1"/>
    </source>
</evidence>
<feature type="transmembrane region" description="Helical" evidence="8">
    <location>
        <begin position="486"/>
        <end position="505"/>
    </location>
</feature>
<dbReference type="PANTHER" id="PTHR43243">
    <property type="entry name" value="INNER MEMBRANE TRANSPORTER YGJI-RELATED"/>
    <property type="match status" value="1"/>
</dbReference>
<dbReference type="Pfam" id="PF13520">
    <property type="entry name" value="AA_permease_2"/>
    <property type="match status" value="1"/>
</dbReference>
<evidence type="ECO:0000256" key="8">
    <source>
        <dbReference type="SAM" id="Phobius"/>
    </source>
</evidence>
<feature type="transmembrane region" description="Helical" evidence="8">
    <location>
        <begin position="205"/>
        <end position="223"/>
    </location>
</feature>
<reference evidence="10" key="2">
    <citation type="submission" date="2018-05" db="EMBL/GenBank/DDBJ databases">
        <title>OpunRS2 (Oryza punctata Reference Sequence Version 2).</title>
        <authorList>
            <person name="Zhang J."/>
            <person name="Kudrna D."/>
            <person name="Lee S."/>
            <person name="Talag J."/>
            <person name="Welchert J."/>
            <person name="Wing R.A."/>
        </authorList>
    </citation>
    <scope>NUCLEOTIDE SEQUENCE [LARGE SCALE GENOMIC DNA]</scope>
</reference>
<evidence type="ECO:0000256" key="3">
    <source>
        <dbReference type="ARBA" id="ARBA00022448"/>
    </source>
</evidence>
<dbReference type="GO" id="GO:0005886">
    <property type="term" value="C:plasma membrane"/>
    <property type="evidence" value="ECO:0007669"/>
    <property type="project" value="TreeGrafter"/>
</dbReference>
<feature type="transmembrane region" description="Helical" evidence="8">
    <location>
        <begin position="429"/>
        <end position="449"/>
    </location>
</feature>
<feature type="transmembrane region" description="Helical" evidence="8">
    <location>
        <begin position="230"/>
        <end position="250"/>
    </location>
</feature>
<keyword evidence="7 8" id="KW-0472">Membrane</keyword>
<evidence type="ECO:0000256" key="1">
    <source>
        <dbReference type="ARBA" id="ARBA00004141"/>
    </source>
</evidence>
<feature type="transmembrane region" description="Helical" evidence="8">
    <location>
        <begin position="303"/>
        <end position="329"/>
    </location>
</feature>
<keyword evidence="3" id="KW-0813">Transport</keyword>
<evidence type="ECO:0000256" key="2">
    <source>
        <dbReference type="ARBA" id="ARBA00008572"/>
    </source>
</evidence>
<protein>
    <recommendedName>
        <fullName evidence="9">Cationic amino acid transporter C-terminal domain-containing protein</fullName>
    </recommendedName>
</protein>
<feature type="transmembrane region" description="Helical" evidence="8">
    <location>
        <begin position="109"/>
        <end position="131"/>
    </location>
</feature>
<evidence type="ECO:0000256" key="7">
    <source>
        <dbReference type="ARBA" id="ARBA00023136"/>
    </source>
</evidence>
<sequence length="596" mass="63087">MAAAAAAGGEVRRRGCGGGGGGALFPEESFASWGAYGRALLETGPRLVERATARSTEAVEVHEVRGRSGAEMKRNLTWWDLAWFGVGAVIGAGIFVLTGQEARDAAGPAVVLSYAVSGFSAMLSVFCYTEFAIEIPVAGGSFAYLRVELGDFMAFIAAGNILLEYCIGGAAVARAWTSYFATLLNHHPNDFRIHASSLADDYSRLDPIAVAVVAIICILAVLSTKGSSRFNYVLSIVHLAVLVFIIAAGLSRAKLSNLTADFAPFGARGVFAGSAVLFFAYIGFDAVSTMAEETKNPARDIPIGLVGAMAVTTAVYCVLAVTLCLMQPYYEIDPDAPFSVAFTATGMDWAKYIVAFGALKGMTTVLLVSAVGQARYLTHIARTHMVPPCLAQVHPRLGTPVNATVVMLAATAIIALFTDLGILSNLLSISTLFIFMLVAVALLVRRYYVSGETTRADRNKLAGSLAMIMASSIVTAVYWGLSADGWAAYVVTVPAWLAATLFLQLQVPMARTPEKWGVPLVPWLPSASIFINIFLLGSIDGKSFMRFGIWTAALLAYYFFFGLHASYDMAKALAAEVAAGKVEEGGSKPAVGGDGN</sequence>
<evidence type="ECO:0000256" key="6">
    <source>
        <dbReference type="ARBA" id="ARBA00022989"/>
    </source>
</evidence>
<dbReference type="InterPro" id="IPR029485">
    <property type="entry name" value="CAT_C"/>
</dbReference>
<dbReference type="AlphaFoldDB" id="A0A0E0MPI8"/>
<evidence type="ECO:0000256" key="4">
    <source>
        <dbReference type="ARBA" id="ARBA00022692"/>
    </source>
</evidence>
<dbReference type="Pfam" id="PF13906">
    <property type="entry name" value="AA_permease_C"/>
    <property type="match status" value="1"/>
</dbReference>
<reference evidence="10" key="1">
    <citation type="submission" date="2015-04" db="UniProtKB">
        <authorList>
            <consortium name="EnsemblPlants"/>
        </authorList>
    </citation>
    <scope>IDENTIFICATION</scope>
</reference>
<dbReference type="PANTHER" id="PTHR43243:SF1">
    <property type="entry name" value="CATIONIC AMINO ACID TRANSPORTER 1"/>
    <property type="match status" value="1"/>
</dbReference>
<keyword evidence="6 8" id="KW-1133">Transmembrane helix</keyword>
<feature type="transmembrane region" description="Helical" evidence="8">
    <location>
        <begin position="349"/>
        <end position="372"/>
    </location>
</feature>
<dbReference type="Gene3D" id="1.20.1740.10">
    <property type="entry name" value="Amino acid/polyamine transporter I"/>
    <property type="match status" value="1"/>
</dbReference>
<dbReference type="eggNOG" id="KOG1286">
    <property type="taxonomic scope" value="Eukaryota"/>
</dbReference>
<dbReference type="OMA" id="TPMKRCL"/>
<evidence type="ECO:0000313" key="11">
    <source>
        <dbReference type="Proteomes" id="UP000026962"/>
    </source>
</evidence>
<keyword evidence="4 8" id="KW-0812">Transmembrane</keyword>
<accession>A0A0E0MPI8</accession>
<comment type="similarity">
    <text evidence="2">Belongs to the amino acid-polyamine-organocation (APC) superfamily. Cationic amino acid transporter (CAT) (TC 2.A.3.3) family.</text>
</comment>
<feature type="transmembrane region" description="Helical" evidence="8">
    <location>
        <begin position="461"/>
        <end position="480"/>
    </location>
</feature>
<dbReference type="EnsemblPlants" id="OPUNC12G16860.1">
    <property type="protein sequence ID" value="OPUNC12G16860.1"/>
    <property type="gene ID" value="OPUNC12G16860"/>
</dbReference>
<dbReference type="GO" id="GO:0015189">
    <property type="term" value="F:L-lysine transmembrane transporter activity"/>
    <property type="evidence" value="ECO:0007669"/>
    <property type="project" value="TreeGrafter"/>
</dbReference>
<comment type="subcellular location">
    <subcellularLocation>
        <location evidence="1">Membrane</location>
        <topology evidence="1">Multi-pass membrane protein</topology>
    </subcellularLocation>
</comment>
<proteinExistence type="inferred from homology"/>
<dbReference type="Gramene" id="OPUNC12G16860.1">
    <property type="protein sequence ID" value="OPUNC12G16860.1"/>
    <property type="gene ID" value="OPUNC12G16860"/>
</dbReference>
<dbReference type="FunFam" id="1.20.1740.10:FF:000035">
    <property type="entry name" value="Cationic amino acid transporter 5"/>
    <property type="match status" value="1"/>
</dbReference>
<feature type="transmembrane region" description="Helical" evidence="8">
    <location>
        <begin position="152"/>
        <end position="176"/>
    </location>
</feature>
<name>A0A0E0MPI8_ORYPU</name>
<dbReference type="GO" id="GO:0005313">
    <property type="term" value="F:L-glutamate transmembrane transporter activity"/>
    <property type="evidence" value="ECO:0007669"/>
    <property type="project" value="TreeGrafter"/>
</dbReference>
<feature type="transmembrane region" description="Helical" evidence="8">
    <location>
        <begin position="76"/>
        <end position="97"/>
    </location>
</feature>
<dbReference type="HOGENOM" id="CLU_007946_15_9_1"/>
<feature type="transmembrane region" description="Helical" evidence="8">
    <location>
        <begin position="517"/>
        <end position="537"/>
    </location>
</feature>
<feature type="domain" description="Cationic amino acid transporter C-terminal" evidence="9">
    <location>
        <begin position="516"/>
        <end position="566"/>
    </location>
</feature>
<organism evidence="10">
    <name type="scientific">Oryza punctata</name>
    <name type="common">Red rice</name>
    <dbReference type="NCBI Taxonomy" id="4537"/>
    <lineage>
        <taxon>Eukaryota</taxon>
        <taxon>Viridiplantae</taxon>
        <taxon>Streptophyta</taxon>
        <taxon>Embryophyta</taxon>
        <taxon>Tracheophyta</taxon>
        <taxon>Spermatophyta</taxon>
        <taxon>Magnoliopsida</taxon>
        <taxon>Liliopsida</taxon>
        <taxon>Poales</taxon>
        <taxon>Poaceae</taxon>
        <taxon>BOP clade</taxon>
        <taxon>Oryzoideae</taxon>
        <taxon>Oryzeae</taxon>
        <taxon>Oryzinae</taxon>
        <taxon>Oryza</taxon>
    </lineage>
</organism>
<dbReference type="Proteomes" id="UP000026962">
    <property type="component" value="Chromosome 12"/>
</dbReference>
<feature type="transmembrane region" description="Helical" evidence="8">
    <location>
        <begin position="401"/>
        <end position="423"/>
    </location>
</feature>
<feature type="transmembrane region" description="Helical" evidence="8">
    <location>
        <begin position="543"/>
        <end position="561"/>
    </location>
</feature>
<keyword evidence="11" id="KW-1185">Reference proteome</keyword>